<dbReference type="InterPro" id="IPR036291">
    <property type="entry name" value="NAD(P)-bd_dom_sf"/>
</dbReference>
<name>A0ABS9IA62_9PSED</name>
<comment type="caution">
    <text evidence="5">The sequence shown here is derived from an EMBL/GenBank/DDBJ whole genome shotgun (WGS) entry which is preliminary data.</text>
</comment>
<dbReference type="InterPro" id="IPR029154">
    <property type="entry name" value="HIBADH-like_NADP-bd"/>
</dbReference>
<dbReference type="SUPFAM" id="SSF54427">
    <property type="entry name" value="NTF2-like"/>
    <property type="match status" value="1"/>
</dbReference>
<organism evidence="5 6">
    <name type="scientific">Pseudomonas petrae</name>
    <dbReference type="NCBI Taxonomy" id="2912190"/>
    <lineage>
        <taxon>Bacteria</taxon>
        <taxon>Pseudomonadati</taxon>
        <taxon>Pseudomonadota</taxon>
        <taxon>Gammaproteobacteria</taxon>
        <taxon>Pseudomonadales</taxon>
        <taxon>Pseudomonadaceae</taxon>
        <taxon>Pseudomonas</taxon>
    </lineage>
</organism>
<reference evidence="5" key="1">
    <citation type="submission" date="2022-01" db="EMBL/GenBank/DDBJ databases">
        <title>Pseudomonas sp. nov. isolated from Antarctic regolith.</title>
        <authorList>
            <person name="Novakova D."/>
            <person name="Sedlar K."/>
        </authorList>
    </citation>
    <scope>NUCLEOTIDE SEQUENCE</scope>
    <source>
        <strain evidence="5">P2647</strain>
    </source>
</reference>
<protein>
    <submittedName>
        <fullName evidence="5">NAD(P)-binding domain-containing protein</fullName>
    </submittedName>
</protein>
<evidence type="ECO:0000313" key="5">
    <source>
        <dbReference type="EMBL" id="MCF7543921.1"/>
    </source>
</evidence>
<dbReference type="InterPro" id="IPR008927">
    <property type="entry name" value="6-PGluconate_DH-like_C_sf"/>
</dbReference>
<dbReference type="EMBL" id="JAKJXH010000018">
    <property type="protein sequence ID" value="MCF7543921.1"/>
    <property type="molecule type" value="Genomic_DNA"/>
</dbReference>
<dbReference type="Pfam" id="PF03446">
    <property type="entry name" value="NAD_binding_2"/>
    <property type="match status" value="1"/>
</dbReference>
<evidence type="ECO:0000313" key="6">
    <source>
        <dbReference type="Proteomes" id="UP001162905"/>
    </source>
</evidence>
<dbReference type="SUPFAM" id="SSF48179">
    <property type="entry name" value="6-phosphogluconate dehydrogenase C-terminal domain-like"/>
    <property type="match status" value="1"/>
</dbReference>
<dbReference type="InterPro" id="IPR051265">
    <property type="entry name" value="HIBADH-related_NP60_sf"/>
</dbReference>
<dbReference type="PANTHER" id="PTHR43580:SF2">
    <property type="entry name" value="CYTOKINE-LIKE NUCLEAR FACTOR N-PAC"/>
    <property type="match status" value="1"/>
</dbReference>
<evidence type="ECO:0000259" key="3">
    <source>
        <dbReference type="Pfam" id="PF13577"/>
    </source>
</evidence>
<dbReference type="Gene3D" id="3.40.50.720">
    <property type="entry name" value="NAD(P)-binding Rossmann-like Domain"/>
    <property type="match status" value="1"/>
</dbReference>
<evidence type="ECO:0000259" key="4">
    <source>
        <dbReference type="Pfam" id="PF14833"/>
    </source>
</evidence>
<evidence type="ECO:0000259" key="2">
    <source>
        <dbReference type="Pfam" id="PF03446"/>
    </source>
</evidence>
<dbReference type="CDD" id="cd00531">
    <property type="entry name" value="NTF2_like"/>
    <property type="match status" value="1"/>
</dbReference>
<dbReference type="InterPro" id="IPR037401">
    <property type="entry name" value="SnoaL-like"/>
</dbReference>
<dbReference type="RefSeq" id="WP_237253369.1">
    <property type="nucleotide sequence ID" value="NZ_JAKJXE010000014.1"/>
</dbReference>
<feature type="domain" description="6-phosphogluconate dehydrogenase NADP-binding" evidence="2">
    <location>
        <begin position="2"/>
        <end position="154"/>
    </location>
</feature>
<keyword evidence="1" id="KW-0560">Oxidoreductase</keyword>
<feature type="domain" description="3-hydroxyisobutyrate dehydrogenase-like NAD-binding" evidence="4">
    <location>
        <begin position="165"/>
        <end position="278"/>
    </location>
</feature>
<dbReference type="InterPro" id="IPR006115">
    <property type="entry name" value="6PGDH_NADP-bd"/>
</dbReference>
<feature type="domain" description="SnoaL-like" evidence="3">
    <location>
        <begin position="310"/>
        <end position="431"/>
    </location>
</feature>
<dbReference type="Pfam" id="PF14833">
    <property type="entry name" value="NAD_binding_11"/>
    <property type="match status" value="1"/>
</dbReference>
<dbReference type="InterPro" id="IPR013328">
    <property type="entry name" value="6PGD_dom2"/>
</dbReference>
<dbReference type="Gene3D" id="1.10.1040.10">
    <property type="entry name" value="N-(1-d-carboxylethyl)-l-norvaline Dehydrogenase, domain 2"/>
    <property type="match status" value="1"/>
</dbReference>
<dbReference type="InterPro" id="IPR032710">
    <property type="entry name" value="NTF2-like_dom_sf"/>
</dbReference>
<keyword evidence="6" id="KW-1185">Reference proteome</keyword>
<dbReference type="PANTHER" id="PTHR43580">
    <property type="entry name" value="OXIDOREDUCTASE GLYR1-RELATED"/>
    <property type="match status" value="1"/>
</dbReference>
<dbReference type="SUPFAM" id="SSF51735">
    <property type="entry name" value="NAD(P)-binding Rossmann-fold domains"/>
    <property type="match status" value="1"/>
</dbReference>
<accession>A0ABS9IA62</accession>
<proteinExistence type="predicted"/>
<evidence type="ECO:0000256" key="1">
    <source>
        <dbReference type="ARBA" id="ARBA00023002"/>
    </source>
</evidence>
<dbReference type="Pfam" id="PF13577">
    <property type="entry name" value="SnoaL_4"/>
    <property type="match status" value="1"/>
</dbReference>
<sequence>MNIGFIGVGSMGRVMIPRLMAAGHRVSAWNRSPQALAHLEGVTALADPALAFEQEVVISMLADDPAVRQVLLSSDALARASQGCIHVVMSTLSPALINELQGRHEQAGIELVAAPVFGVPAVVAQGESNILAAGPAGAIEKIQPLLDVLGKKTWRMGERPVQACIAKIAGNMMITQAIESLGEATRLVEAYGLAPSAFVETVTQTLFACPSYQRYGHYIANRVHEPGFKLSLGLKDVNLALSAADAMGQELPAARVVRAGMSAAVAQGLGDRDWSAFATVRANPQSGDTPHTLPRGNTMNIEMLAARLEALENHAAIEALIFGYANAFDLMDIDLLRSLWHHDATLDLPGFGAGAGLEEILAMAQANWIKMPHMHHWMSNPMIHIQGAMATATVAADCLFHDREQGPVQVSGLYHDRFERRDEQWRFTSRRFELHFLTPLLNWTPIAGSEAFERV</sequence>
<gene>
    <name evidence="5" type="ORF">L4G47_17110</name>
</gene>
<dbReference type="Gene3D" id="3.10.450.50">
    <property type="match status" value="1"/>
</dbReference>
<dbReference type="Proteomes" id="UP001162905">
    <property type="component" value="Unassembled WGS sequence"/>
</dbReference>